<dbReference type="AlphaFoldDB" id="A0AAD3CQI3"/>
<dbReference type="GO" id="GO:0007189">
    <property type="term" value="P:adenylate cyclase-activating G protein-coupled receptor signaling pathway"/>
    <property type="evidence" value="ECO:0007669"/>
    <property type="project" value="TreeGrafter"/>
</dbReference>
<reference evidence="6 7" key="1">
    <citation type="journal article" date="2021" name="Sci. Rep.">
        <title>The genome of the diatom Chaetoceros tenuissimus carries an ancient integrated fragment of an extant virus.</title>
        <authorList>
            <person name="Hongo Y."/>
            <person name="Kimura K."/>
            <person name="Takaki Y."/>
            <person name="Yoshida Y."/>
            <person name="Baba S."/>
            <person name="Kobayashi G."/>
            <person name="Nagasaki K."/>
            <person name="Hano T."/>
            <person name="Tomaru Y."/>
        </authorList>
    </citation>
    <scope>NUCLEOTIDE SEQUENCE [LARGE SCALE GENOMIC DNA]</scope>
    <source>
        <strain evidence="6 7">NIES-3715</strain>
    </source>
</reference>
<keyword evidence="3 5" id="KW-1133">Transmembrane helix</keyword>
<feature type="transmembrane region" description="Helical" evidence="5">
    <location>
        <begin position="320"/>
        <end position="340"/>
    </location>
</feature>
<dbReference type="PANTHER" id="PTHR23112">
    <property type="entry name" value="G PROTEIN-COUPLED RECEPTOR 157-RELATED"/>
    <property type="match status" value="1"/>
</dbReference>
<evidence type="ECO:0000256" key="1">
    <source>
        <dbReference type="ARBA" id="ARBA00004141"/>
    </source>
</evidence>
<proteinExistence type="predicted"/>
<sequence>MVEAIEKMYITQIVGATISLIASTTIVFVSRKAFLVFKKKRTPSTPANQPNEHHIKPEEMSVYTPYRRILIGLSLSDILQSLSLVVGPFIPPRDSPHGIWAVGSVATCETFGLFLYAASIASPLYSVMLTFYFLCKIKYKMSNEDFREKLEKKLYVLIIAFATVPGLIALLTDSINTFPNGSACHVSSIPIGCRDMPDVECVRGKEHVVGLIYTFLFTSMFSLCAVAVLMILICRHVLRQQSITSGNNESNGKWCRFCRLISIRTPKRDDNETETMFLSRIYLSEMLKQSFLYTLVYTTIFIFAWIVGILNIVGRPVPTWISYGLFWFYPFGGALNILVLTRPKIRALCINHPEFRWIQAFWLVLKAGVDMPDDGSILKAKGLEGVPAAEIRLEIEDASNISSIRNVSSLTHENKPVREIATDDTEYIFCCWGLWHTKINTHEMFSVSALSSPNVYSGVSIVRRNQTSLRAGQDVSREVIEEESNDHIGEEHALSDDDLSKYSRILNMIDGDDGGDDDIYFRLGF</sequence>
<dbReference type="Proteomes" id="UP001054902">
    <property type="component" value="Unassembled WGS sequence"/>
</dbReference>
<feature type="transmembrane region" description="Helical" evidence="5">
    <location>
        <begin position="110"/>
        <end position="134"/>
    </location>
</feature>
<evidence type="ECO:0000256" key="5">
    <source>
        <dbReference type="SAM" id="Phobius"/>
    </source>
</evidence>
<feature type="transmembrane region" description="Helical" evidence="5">
    <location>
        <begin position="154"/>
        <end position="172"/>
    </location>
</feature>
<gene>
    <name evidence="6" type="ORF">CTEN210_06703</name>
</gene>
<dbReference type="EMBL" id="BLLK01000038">
    <property type="protein sequence ID" value="GFH50227.1"/>
    <property type="molecule type" value="Genomic_DNA"/>
</dbReference>
<evidence type="ECO:0000256" key="3">
    <source>
        <dbReference type="ARBA" id="ARBA00022989"/>
    </source>
</evidence>
<dbReference type="Gene3D" id="1.20.1070.10">
    <property type="entry name" value="Rhodopsin 7-helix transmembrane proteins"/>
    <property type="match status" value="1"/>
</dbReference>
<dbReference type="SUPFAM" id="SSF81321">
    <property type="entry name" value="Family A G protein-coupled receptor-like"/>
    <property type="match status" value="1"/>
</dbReference>
<evidence type="ECO:0000256" key="2">
    <source>
        <dbReference type="ARBA" id="ARBA00022692"/>
    </source>
</evidence>
<organism evidence="6 7">
    <name type="scientific">Chaetoceros tenuissimus</name>
    <dbReference type="NCBI Taxonomy" id="426638"/>
    <lineage>
        <taxon>Eukaryota</taxon>
        <taxon>Sar</taxon>
        <taxon>Stramenopiles</taxon>
        <taxon>Ochrophyta</taxon>
        <taxon>Bacillariophyta</taxon>
        <taxon>Coscinodiscophyceae</taxon>
        <taxon>Chaetocerotophycidae</taxon>
        <taxon>Chaetocerotales</taxon>
        <taxon>Chaetocerotaceae</taxon>
        <taxon>Chaetoceros</taxon>
    </lineage>
</organism>
<feature type="transmembrane region" description="Helical" evidence="5">
    <location>
        <begin position="290"/>
        <end position="314"/>
    </location>
</feature>
<evidence type="ECO:0000313" key="7">
    <source>
        <dbReference type="Proteomes" id="UP001054902"/>
    </source>
</evidence>
<keyword evidence="4 5" id="KW-0472">Membrane</keyword>
<comment type="subcellular location">
    <subcellularLocation>
        <location evidence="1">Membrane</location>
        <topology evidence="1">Multi-pass membrane protein</topology>
    </subcellularLocation>
</comment>
<keyword evidence="7" id="KW-1185">Reference proteome</keyword>
<feature type="transmembrane region" description="Helical" evidence="5">
    <location>
        <begin position="69"/>
        <end position="90"/>
    </location>
</feature>
<keyword evidence="2 5" id="KW-0812">Transmembrane</keyword>
<feature type="transmembrane region" description="Helical" evidence="5">
    <location>
        <begin position="212"/>
        <end position="233"/>
    </location>
</feature>
<feature type="transmembrane region" description="Helical" evidence="5">
    <location>
        <begin position="12"/>
        <end position="30"/>
    </location>
</feature>
<evidence type="ECO:0000313" key="6">
    <source>
        <dbReference type="EMBL" id="GFH50227.1"/>
    </source>
</evidence>
<dbReference type="GO" id="GO:0005886">
    <property type="term" value="C:plasma membrane"/>
    <property type="evidence" value="ECO:0007669"/>
    <property type="project" value="TreeGrafter"/>
</dbReference>
<dbReference type="GO" id="GO:0004930">
    <property type="term" value="F:G protein-coupled receptor activity"/>
    <property type="evidence" value="ECO:0007669"/>
    <property type="project" value="TreeGrafter"/>
</dbReference>
<evidence type="ECO:0000256" key="4">
    <source>
        <dbReference type="ARBA" id="ARBA00023136"/>
    </source>
</evidence>
<dbReference type="PANTHER" id="PTHR23112:SF0">
    <property type="entry name" value="TRANSMEMBRANE PROTEIN 116"/>
    <property type="match status" value="1"/>
</dbReference>
<protein>
    <submittedName>
        <fullName evidence="6">Uncharacterized protein</fullName>
    </submittedName>
</protein>
<name>A0AAD3CQI3_9STRA</name>
<accession>A0AAD3CQI3</accession>
<comment type="caution">
    <text evidence="6">The sequence shown here is derived from an EMBL/GenBank/DDBJ whole genome shotgun (WGS) entry which is preliminary data.</text>
</comment>